<dbReference type="CDD" id="cd05269">
    <property type="entry name" value="TMR_SDR_a"/>
    <property type="match status" value="1"/>
</dbReference>
<reference evidence="2 3" key="1">
    <citation type="submission" date="2017-07" db="EMBL/GenBank/DDBJ databases">
        <title>Genome Sequence of Sulfitobacter pseudonitzschiae Strain SMR1 Isolated from a culture of the Diatom Skeletonema marinoi.</title>
        <authorList>
            <person name="Topel M."/>
            <person name="Pinder M.I.M."/>
            <person name="Johansson O.N."/>
            <person name="Kourtchenko O."/>
            <person name="Godhe A."/>
            <person name="Clarke A.K."/>
        </authorList>
    </citation>
    <scope>NUCLEOTIDE SEQUENCE [LARGE SCALE GENOMIC DNA]</scope>
    <source>
        <strain evidence="2 3">SMR1</strain>
        <plasmid evidence="2 3">pSMR1-4</plasmid>
    </source>
</reference>
<dbReference type="Gene3D" id="3.90.25.10">
    <property type="entry name" value="UDP-galactose 4-epimerase, domain 1"/>
    <property type="match status" value="1"/>
</dbReference>
<dbReference type="OrthoDB" id="7771794at2"/>
<dbReference type="EMBL" id="CP022419">
    <property type="protein sequence ID" value="ASM75280.1"/>
    <property type="molecule type" value="Genomic_DNA"/>
</dbReference>
<gene>
    <name evidence="2" type="primary">qorB</name>
    <name evidence="2" type="ORF">SULPSESMR1_04088</name>
</gene>
<name>A0A221K8T0_9RHOB</name>
<dbReference type="EC" id="1.6.5.2" evidence="2"/>
<organism evidence="2 3">
    <name type="scientific">Pseudosulfitobacter pseudonitzschiae</name>
    <dbReference type="NCBI Taxonomy" id="1402135"/>
    <lineage>
        <taxon>Bacteria</taxon>
        <taxon>Pseudomonadati</taxon>
        <taxon>Pseudomonadota</taxon>
        <taxon>Alphaproteobacteria</taxon>
        <taxon>Rhodobacterales</taxon>
        <taxon>Roseobacteraceae</taxon>
        <taxon>Pseudosulfitobacter</taxon>
    </lineage>
</organism>
<dbReference type="PANTHER" id="PTHR47129">
    <property type="entry name" value="QUINONE OXIDOREDUCTASE 2"/>
    <property type="match status" value="1"/>
</dbReference>
<dbReference type="InterPro" id="IPR036291">
    <property type="entry name" value="NAD(P)-bd_dom_sf"/>
</dbReference>
<dbReference type="GO" id="GO:0003955">
    <property type="term" value="F:NAD(P)H dehydrogenase (quinone) activity"/>
    <property type="evidence" value="ECO:0007669"/>
    <property type="project" value="UniProtKB-EC"/>
</dbReference>
<protein>
    <submittedName>
        <fullName evidence="2">Quinone oxidoreductase 2</fullName>
        <ecNumber evidence="2">1.6.5.2</ecNumber>
    </submittedName>
</protein>
<evidence type="ECO:0000313" key="2">
    <source>
        <dbReference type="EMBL" id="ASM75280.1"/>
    </source>
</evidence>
<dbReference type="Proteomes" id="UP000199754">
    <property type="component" value="Plasmid pSMR1-4"/>
</dbReference>
<dbReference type="InterPro" id="IPR016040">
    <property type="entry name" value="NAD(P)-bd_dom"/>
</dbReference>
<feature type="domain" description="NAD(P)-binding" evidence="1">
    <location>
        <begin position="13"/>
        <end position="193"/>
    </location>
</feature>
<dbReference type="Gene3D" id="3.40.50.720">
    <property type="entry name" value="NAD(P)-binding Rossmann-like Domain"/>
    <property type="match status" value="1"/>
</dbReference>
<sequence length="299" mass="31021">MTNIQNGPFIVTGASGQLGRQVIDNLIAAGAGPIIGVSRSPEKLADLADKGIEARKGDFNDPASLSAAFAGGKRLLIISTDDLEPGKRLEAHKNAVAAATKEGITHIVYTSLTNPVEESPITFSKDHSDTEALIKDTGVNYTILRNNLYTDLVLMGGGQSIGMGQHFAAAAEGKTGYVTRADCARAAAAALMQETGSSVLDITGPAALSQGDIAAILSEISGKDIPYIPISTDDLVKAMIGAGLPEFMAKVFASFDEAMAKDYLSVASDDLEKLTGQAGQSARDFLIGNKAALLTPPAQ</sequence>
<keyword evidence="2" id="KW-0614">Plasmid</keyword>
<dbReference type="SUPFAM" id="SSF51735">
    <property type="entry name" value="NAD(P)-binding Rossmann-fold domains"/>
    <property type="match status" value="1"/>
</dbReference>
<accession>A0A221K8T0</accession>
<keyword evidence="3" id="KW-1185">Reference proteome</keyword>
<evidence type="ECO:0000313" key="3">
    <source>
        <dbReference type="Proteomes" id="UP000199754"/>
    </source>
</evidence>
<keyword evidence="2" id="KW-0560">Oxidoreductase</keyword>
<dbReference type="AlphaFoldDB" id="A0A221K8T0"/>
<dbReference type="RefSeq" id="WP_089423287.1">
    <property type="nucleotide sequence ID" value="NZ_CP022419.1"/>
</dbReference>
<dbReference type="PANTHER" id="PTHR47129:SF1">
    <property type="entry name" value="NMRA-LIKE DOMAIN-CONTAINING PROTEIN"/>
    <property type="match status" value="1"/>
</dbReference>
<dbReference type="InterPro" id="IPR052718">
    <property type="entry name" value="NmrA-type_oxidoreductase"/>
</dbReference>
<geneLocation type="plasmid" evidence="2 3">
    <name>pSMR1-4</name>
</geneLocation>
<proteinExistence type="predicted"/>
<evidence type="ECO:0000259" key="1">
    <source>
        <dbReference type="Pfam" id="PF13460"/>
    </source>
</evidence>
<dbReference type="Pfam" id="PF13460">
    <property type="entry name" value="NAD_binding_10"/>
    <property type="match status" value="1"/>
</dbReference>
<dbReference type="KEGG" id="spse:SULPSESMR1_04088"/>